<dbReference type="Pfam" id="PF13665">
    <property type="entry name" value="Tox-PAAR-like"/>
    <property type="match status" value="1"/>
</dbReference>
<dbReference type="Proteomes" id="UP001516061">
    <property type="component" value="Unassembled WGS sequence"/>
</dbReference>
<gene>
    <name evidence="1" type="ORF">HNQ01_002385</name>
</gene>
<proteinExistence type="predicted"/>
<evidence type="ECO:0000313" key="1">
    <source>
        <dbReference type="EMBL" id="NRT56642.1"/>
    </source>
</evidence>
<dbReference type="RefSeq" id="WP_286180727.1">
    <property type="nucleotide sequence ID" value="NZ_JABSNM010000009.1"/>
</dbReference>
<dbReference type="CDD" id="cd14740">
    <property type="entry name" value="PAAR_4"/>
    <property type="match status" value="1"/>
</dbReference>
<dbReference type="EMBL" id="JABSNM010000009">
    <property type="protein sequence ID" value="NRT56642.1"/>
    <property type="molecule type" value="Genomic_DNA"/>
</dbReference>
<reference evidence="1 2" key="1">
    <citation type="submission" date="2020-05" db="EMBL/GenBank/DDBJ databases">
        <title>Genomic Encyclopedia of Type Strains, Phase IV (KMG-V): Genome sequencing to study the core and pangenomes of soil and plant-associated prokaryotes.</title>
        <authorList>
            <person name="Whitman W."/>
        </authorList>
    </citation>
    <scope>NUCLEOTIDE SEQUENCE [LARGE SCALE GENOMIC DNA]</scope>
    <source>
        <strain evidence="1 2">C29</strain>
    </source>
</reference>
<comment type="caution">
    <text evidence="1">The sequence shown here is derived from an EMBL/GenBank/DDBJ whole genome shotgun (WGS) entry which is preliminary data.</text>
</comment>
<keyword evidence="2" id="KW-1185">Reference proteome</keyword>
<name>A0ABX2G2X3_9BURK</name>
<sequence length="307" mass="33095">MANQVFANGMEVSCKAADGKSICAFPDVCFTPPQTPATPPGVPIPYPNTGLASDTSDGSTTVKISGQEVMLKNKSYFKKSTGDEAGCAPMKGVVTHKITGKVYFTAWSMDVKVEGENVVRHLDLTTHNHGSTANEGIPFPHLDQMFVGGSSCQSIFAAEHINVHRHGSKNCPDGYESDHILQNACFENSRGGGGITSCPKYKVNDAPCICLKGASTDAGTQHYKKTQAQVSMQRKWKGSKSVSYQAVRDANLKAVADSRSTQPSDAAKSCLKMVVDHYFKEYLELADGDPVRVPRSGKFRRPPGMAR</sequence>
<organism evidence="1 2">
    <name type="scientific">Sphaerotilus uruguayifluvii</name>
    <dbReference type="NCBI Taxonomy" id="2735897"/>
    <lineage>
        <taxon>Bacteria</taxon>
        <taxon>Pseudomonadati</taxon>
        <taxon>Pseudomonadota</taxon>
        <taxon>Betaproteobacteria</taxon>
        <taxon>Burkholderiales</taxon>
        <taxon>Sphaerotilaceae</taxon>
        <taxon>Sphaerotilus</taxon>
    </lineage>
</organism>
<protein>
    <submittedName>
        <fullName evidence="1">Zn-binding protein involved in type VI secretion</fullName>
    </submittedName>
</protein>
<evidence type="ECO:0000313" key="2">
    <source>
        <dbReference type="Proteomes" id="UP001516061"/>
    </source>
</evidence>
<accession>A0ABX2G2X3</accession>